<dbReference type="Proteomes" id="UP000199394">
    <property type="component" value="Unassembled WGS sequence"/>
</dbReference>
<dbReference type="STRING" id="81409.SAMN04515656_11321"/>
<dbReference type="InterPro" id="IPR018485">
    <property type="entry name" value="FGGY_C"/>
</dbReference>
<keyword evidence="8" id="KW-1185">Reference proteome</keyword>
<dbReference type="PANTHER" id="PTHR43095">
    <property type="entry name" value="SUGAR KINASE"/>
    <property type="match status" value="1"/>
</dbReference>
<dbReference type="InterPro" id="IPR018483">
    <property type="entry name" value="Carb_kinase_FGGY_CS"/>
</dbReference>
<evidence type="ECO:0000259" key="5">
    <source>
        <dbReference type="Pfam" id="PF00370"/>
    </source>
</evidence>
<dbReference type="Pfam" id="PF00370">
    <property type="entry name" value="FGGY_N"/>
    <property type="match status" value="1"/>
</dbReference>
<dbReference type="PANTHER" id="PTHR43095:SF3">
    <property type="entry name" value="L-XYLULOSE_3-KETO-L-GULONATE KINASE"/>
    <property type="match status" value="1"/>
</dbReference>
<dbReference type="InterPro" id="IPR018484">
    <property type="entry name" value="FGGY_N"/>
</dbReference>
<dbReference type="InterPro" id="IPR043129">
    <property type="entry name" value="ATPase_NBD"/>
</dbReference>
<dbReference type="Pfam" id="PF02782">
    <property type="entry name" value="FGGY_C"/>
    <property type="match status" value="1"/>
</dbReference>
<dbReference type="EMBL" id="FNRK01000013">
    <property type="protein sequence ID" value="SEA53775.1"/>
    <property type="molecule type" value="Genomic_DNA"/>
</dbReference>
<dbReference type="RefSeq" id="WP_090307642.1">
    <property type="nucleotide sequence ID" value="NZ_FNRK01000013.1"/>
</dbReference>
<organism evidence="7 8">
    <name type="scientific">Eubacterium aggregans</name>
    <dbReference type="NCBI Taxonomy" id="81409"/>
    <lineage>
        <taxon>Bacteria</taxon>
        <taxon>Bacillati</taxon>
        <taxon>Bacillota</taxon>
        <taxon>Clostridia</taxon>
        <taxon>Eubacteriales</taxon>
        <taxon>Eubacteriaceae</taxon>
        <taxon>Eubacterium</taxon>
    </lineage>
</organism>
<evidence type="ECO:0000256" key="2">
    <source>
        <dbReference type="ARBA" id="ARBA00022679"/>
    </source>
</evidence>
<dbReference type="PIRSF" id="PIRSF000538">
    <property type="entry name" value="GlpK"/>
    <property type="match status" value="1"/>
</dbReference>
<evidence type="ECO:0000313" key="8">
    <source>
        <dbReference type="Proteomes" id="UP000199394"/>
    </source>
</evidence>
<keyword evidence="2 4" id="KW-0808">Transferase</keyword>
<sequence length="501" mass="55460">MAQYLIGLDNGGTMSKAALYDLSGKEIAVCSRKTALLQPEPGFTERNCEEMWAANVGAIRAVLEQSGISGEEVIGIAATGHGNGIYLVKEDGTQAYNGIISTDSRGKEFAIAWNTDGTFERILPRTMQSCWEGQPTTILRWFMKYKPEIIEDTRWIFMCKDYIRFKLTGEAYGEITDYSGSSLMNVRDVCYDKDLLAEMGLDSIYDKLPPLKYSGEICGHITEEVAALTGLKAGTPVAGGSMDIHASAMAVGITDEDAMCVVAGTWSINEYISKTPVVDKDLFMTSIYTMPGYWMILEGSPTSASNLEWFLTEILKDVNLGDRDIYDFSNSSVEKIGDKDCGLVFLPFLFGSNVNINAKGSFIGLQSWHTRGNMLRAVYEGIVFCHKYHIEKLLKYRKAPSVIRMAGGVAKSEIWVQMFADILQVPIEVARSQELGALGSAISAGIATGVFDSFEAASESMVDIMYTAKPNPDKFAIYDKKYARYKKVIEALDQCWDQWDQ</sequence>
<comment type="similarity">
    <text evidence="1 4">Belongs to the FGGY kinase family.</text>
</comment>
<proteinExistence type="inferred from homology"/>
<evidence type="ECO:0000313" key="7">
    <source>
        <dbReference type="EMBL" id="SEA53775.1"/>
    </source>
</evidence>
<evidence type="ECO:0000259" key="6">
    <source>
        <dbReference type="Pfam" id="PF02782"/>
    </source>
</evidence>
<gene>
    <name evidence="7" type="ORF">SAMN04515656_11321</name>
</gene>
<dbReference type="CDD" id="cd07802">
    <property type="entry name" value="ASKHA_NBD_FGGY_EcLyxK-like"/>
    <property type="match status" value="1"/>
</dbReference>
<dbReference type="AlphaFoldDB" id="A0A1H4C002"/>
<feature type="domain" description="Carbohydrate kinase FGGY C-terminal" evidence="6">
    <location>
        <begin position="261"/>
        <end position="447"/>
    </location>
</feature>
<dbReference type="InterPro" id="IPR000577">
    <property type="entry name" value="Carb_kinase_FGGY"/>
</dbReference>
<dbReference type="SUPFAM" id="SSF53067">
    <property type="entry name" value="Actin-like ATPase domain"/>
    <property type="match status" value="2"/>
</dbReference>
<accession>A0A1H4C002</accession>
<feature type="domain" description="Carbohydrate kinase FGGY N-terminal" evidence="5">
    <location>
        <begin position="4"/>
        <end position="249"/>
    </location>
</feature>
<dbReference type="GO" id="GO:0005975">
    <property type="term" value="P:carbohydrate metabolic process"/>
    <property type="evidence" value="ECO:0007669"/>
    <property type="project" value="InterPro"/>
</dbReference>
<dbReference type="GO" id="GO:0016301">
    <property type="term" value="F:kinase activity"/>
    <property type="evidence" value="ECO:0007669"/>
    <property type="project" value="UniProtKB-KW"/>
</dbReference>
<evidence type="ECO:0000256" key="1">
    <source>
        <dbReference type="ARBA" id="ARBA00009156"/>
    </source>
</evidence>
<dbReference type="InterPro" id="IPR050406">
    <property type="entry name" value="FGGY_Carb_Kinase"/>
</dbReference>
<dbReference type="GO" id="GO:0016773">
    <property type="term" value="F:phosphotransferase activity, alcohol group as acceptor"/>
    <property type="evidence" value="ECO:0007669"/>
    <property type="project" value="InterPro"/>
</dbReference>
<evidence type="ECO:0000256" key="4">
    <source>
        <dbReference type="RuleBase" id="RU003733"/>
    </source>
</evidence>
<protein>
    <submittedName>
        <fullName evidence="7">L-xylulokinase</fullName>
    </submittedName>
</protein>
<keyword evidence="3 4" id="KW-0418">Kinase</keyword>
<evidence type="ECO:0000256" key="3">
    <source>
        <dbReference type="ARBA" id="ARBA00022777"/>
    </source>
</evidence>
<reference evidence="7 8" key="1">
    <citation type="submission" date="2016-10" db="EMBL/GenBank/DDBJ databases">
        <authorList>
            <person name="de Groot N.N."/>
        </authorList>
    </citation>
    <scope>NUCLEOTIDE SEQUENCE [LARGE SCALE GENOMIC DNA]</scope>
    <source>
        <strain evidence="7 8">SR12</strain>
    </source>
</reference>
<dbReference type="Gene3D" id="3.30.420.40">
    <property type="match status" value="2"/>
</dbReference>
<dbReference type="OrthoDB" id="1762170at2"/>
<dbReference type="PROSITE" id="PS00445">
    <property type="entry name" value="FGGY_KINASES_2"/>
    <property type="match status" value="1"/>
</dbReference>
<name>A0A1H4C002_9FIRM</name>